<dbReference type="GO" id="GO:0036221">
    <property type="term" value="F:UTP diphosphatase activity"/>
    <property type="evidence" value="ECO:0007669"/>
    <property type="project" value="RHEA"/>
</dbReference>
<evidence type="ECO:0000256" key="4">
    <source>
        <dbReference type="HAMAP-Rule" id="MF_00528"/>
    </source>
</evidence>
<keyword evidence="6" id="KW-1185">Reference proteome</keyword>
<keyword evidence="3 4" id="KW-0546">Nucleotide metabolism</keyword>
<name>A0A0C5W3V3_9GAMM</name>
<dbReference type="HOGENOM" id="CLU_040416_2_1_6"/>
<feature type="active site" description="Proton acceptor" evidence="4">
    <location>
        <position position="70"/>
    </location>
</feature>
<dbReference type="Pfam" id="PF02545">
    <property type="entry name" value="Maf"/>
    <property type="match status" value="1"/>
</dbReference>
<dbReference type="CDD" id="cd00555">
    <property type="entry name" value="Maf"/>
    <property type="match status" value="1"/>
</dbReference>
<feature type="site" description="Important for substrate specificity" evidence="4">
    <location>
        <position position="153"/>
    </location>
</feature>
<dbReference type="PIRSF" id="PIRSF006305">
    <property type="entry name" value="Maf"/>
    <property type="match status" value="1"/>
</dbReference>
<dbReference type="GO" id="GO:0036218">
    <property type="term" value="F:dTTP diphosphatase activity"/>
    <property type="evidence" value="ECO:0007669"/>
    <property type="project" value="RHEA"/>
</dbReference>
<feature type="site" description="Important for substrate specificity" evidence="4">
    <location>
        <position position="71"/>
    </location>
</feature>
<sequence>MTLILASASPRRKQLLKQIGVRFEVCPADIDETVLPDEAPTDYVKRMSEQKARAILNSDSGRDAVVIGSDTTVVCDQHIFGKPESEQDAIAMLTKLSGREHEVLSGICVMNTDREHYGLSRTRVWFKPISIEQMKRYWQSGEPCDKAGSYGIQGFGSAFIDRIEGSFSGVMGLPLEVMTELLKRFNIEIWQDIE</sequence>
<evidence type="ECO:0000256" key="1">
    <source>
        <dbReference type="ARBA" id="ARBA00001968"/>
    </source>
</evidence>
<dbReference type="HAMAP" id="MF_00528">
    <property type="entry name" value="Maf"/>
    <property type="match status" value="1"/>
</dbReference>
<dbReference type="InterPro" id="IPR029001">
    <property type="entry name" value="ITPase-like_fam"/>
</dbReference>
<comment type="catalytic activity">
    <reaction evidence="4">
        <text>dTTP + H2O = dTMP + diphosphate + H(+)</text>
        <dbReference type="Rhea" id="RHEA:28534"/>
        <dbReference type="ChEBI" id="CHEBI:15377"/>
        <dbReference type="ChEBI" id="CHEBI:15378"/>
        <dbReference type="ChEBI" id="CHEBI:33019"/>
        <dbReference type="ChEBI" id="CHEBI:37568"/>
        <dbReference type="ChEBI" id="CHEBI:63528"/>
        <dbReference type="EC" id="3.6.1.9"/>
    </reaction>
</comment>
<dbReference type="InterPro" id="IPR003697">
    <property type="entry name" value="Maf-like"/>
</dbReference>
<keyword evidence="4" id="KW-0963">Cytoplasm</keyword>
<comment type="similarity">
    <text evidence="4">Belongs to the Maf family. YhdE subfamily.</text>
</comment>
<dbReference type="EC" id="3.6.1.9" evidence="4"/>
<comment type="function">
    <text evidence="4">Nucleoside triphosphate pyrophosphatase that hydrolyzes dTTP and UTP. May have a dual role in cell division arrest and in preventing the incorporation of modified nucleotides into cellular nucleic acids.</text>
</comment>
<dbReference type="RefSeq" id="WP_044619074.1">
    <property type="nucleotide sequence ID" value="NZ_CP007142.1"/>
</dbReference>
<comment type="subcellular location">
    <subcellularLocation>
        <location evidence="4">Cytoplasm</location>
    </subcellularLocation>
</comment>
<dbReference type="PATRIC" id="fig|1445510.3.peg.5226"/>
<gene>
    <name evidence="5" type="ORF">YC6258_05264</name>
</gene>
<comment type="catalytic activity">
    <reaction evidence="4">
        <text>UTP + H2O = UMP + diphosphate + H(+)</text>
        <dbReference type="Rhea" id="RHEA:29395"/>
        <dbReference type="ChEBI" id="CHEBI:15377"/>
        <dbReference type="ChEBI" id="CHEBI:15378"/>
        <dbReference type="ChEBI" id="CHEBI:33019"/>
        <dbReference type="ChEBI" id="CHEBI:46398"/>
        <dbReference type="ChEBI" id="CHEBI:57865"/>
        <dbReference type="EC" id="3.6.1.9"/>
    </reaction>
</comment>
<accession>A0A0C5W3V3</accession>
<reference evidence="5 6" key="1">
    <citation type="submission" date="2014-01" db="EMBL/GenBank/DDBJ databases">
        <title>Full genme sequencing of cellulolytic bacterium Gynuella sunshinyii YC6258T gen. nov., sp. nov.</title>
        <authorList>
            <person name="Khan H."/>
            <person name="Chung E.J."/>
            <person name="Chung Y.R."/>
        </authorList>
    </citation>
    <scope>NUCLEOTIDE SEQUENCE [LARGE SCALE GENOMIC DNA]</scope>
    <source>
        <strain evidence="5 6">YC6258</strain>
    </source>
</reference>
<dbReference type="AlphaFoldDB" id="A0A0C5W3V3"/>
<comment type="cofactor">
    <cofactor evidence="1 4">
        <name>a divalent metal cation</name>
        <dbReference type="ChEBI" id="CHEBI:60240"/>
    </cofactor>
</comment>
<feature type="site" description="Important for substrate specificity" evidence="4">
    <location>
        <position position="11"/>
    </location>
</feature>
<protein>
    <recommendedName>
        <fullName evidence="4">dTTP/UTP pyrophosphatase</fullName>
        <shortName evidence="4">dTTPase/UTPase</shortName>
        <ecNumber evidence="4">3.6.1.9</ecNumber>
    </recommendedName>
    <alternativeName>
        <fullName evidence="4">Nucleoside triphosphate pyrophosphatase</fullName>
    </alternativeName>
    <alternativeName>
        <fullName evidence="4">Nucleotide pyrophosphatase</fullName>
        <shortName evidence="4">Nucleotide PPase</shortName>
    </alternativeName>
</protein>
<dbReference type="PANTHER" id="PTHR43213">
    <property type="entry name" value="BIFUNCTIONAL DTTP/UTP PYROPHOSPHATASE/METHYLTRANSFERASE PROTEIN-RELATED"/>
    <property type="match status" value="1"/>
</dbReference>
<evidence type="ECO:0000256" key="3">
    <source>
        <dbReference type="ARBA" id="ARBA00023080"/>
    </source>
</evidence>
<dbReference type="Gene3D" id="3.90.950.10">
    <property type="match status" value="1"/>
</dbReference>
<dbReference type="EMBL" id="CP007142">
    <property type="protein sequence ID" value="AJQ97294.1"/>
    <property type="molecule type" value="Genomic_DNA"/>
</dbReference>
<dbReference type="Proteomes" id="UP000032266">
    <property type="component" value="Chromosome"/>
</dbReference>
<evidence type="ECO:0000313" key="5">
    <source>
        <dbReference type="EMBL" id="AJQ97294.1"/>
    </source>
</evidence>
<keyword evidence="2 4" id="KW-0378">Hydrolase</keyword>
<dbReference type="SUPFAM" id="SSF52972">
    <property type="entry name" value="ITPase-like"/>
    <property type="match status" value="1"/>
</dbReference>
<comment type="caution">
    <text evidence="4">Lacks conserved residue(s) required for the propagation of feature annotation.</text>
</comment>
<evidence type="ECO:0000256" key="2">
    <source>
        <dbReference type="ARBA" id="ARBA00022801"/>
    </source>
</evidence>
<dbReference type="PANTHER" id="PTHR43213:SF5">
    <property type="entry name" value="BIFUNCTIONAL DTTP_UTP PYROPHOSPHATASE_METHYLTRANSFERASE PROTEIN-RELATED"/>
    <property type="match status" value="1"/>
</dbReference>
<dbReference type="NCBIfam" id="TIGR00172">
    <property type="entry name" value="maf"/>
    <property type="match status" value="1"/>
</dbReference>
<organism evidence="5 6">
    <name type="scientific">Gynuella sunshinyii YC6258</name>
    <dbReference type="NCBI Taxonomy" id="1445510"/>
    <lineage>
        <taxon>Bacteria</taxon>
        <taxon>Pseudomonadati</taxon>
        <taxon>Pseudomonadota</taxon>
        <taxon>Gammaproteobacteria</taxon>
        <taxon>Oceanospirillales</taxon>
        <taxon>Saccharospirillaceae</taxon>
        <taxon>Gynuella</taxon>
    </lineage>
</organism>
<dbReference type="GO" id="GO:0005737">
    <property type="term" value="C:cytoplasm"/>
    <property type="evidence" value="ECO:0007669"/>
    <property type="project" value="UniProtKB-SubCell"/>
</dbReference>
<dbReference type="GO" id="GO:0009117">
    <property type="term" value="P:nucleotide metabolic process"/>
    <property type="evidence" value="ECO:0007669"/>
    <property type="project" value="UniProtKB-KW"/>
</dbReference>
<dbReference type="STRING" id="1445510.YC6258_05264"/>
<proteinExistence type="inferred from homology"/>
<evidence type="ECO:0000313" key="6">
    <source>
        <dbReference type="Proteomes" id="UP000032266"/>
    </source>
</evidence>
<dbReference type="OrthoDB" id="9807767at2"/>
<dbReference type="KEGG" id="gsn:YC6258_05264"/>